<name>A0A553FYR8_9CORY</name>
<sequence length="168" mass="19181">MEILQIPAHPALLLSAAHNETITLIALNQLLIRTINPCMYRNLQTRLDDECEDLAPDDALRHRVTTILRHFNAAVEMNVDRGSLADLKIREYDMEIGVRAVRLYDADDDGNSYPFVAYELPKDLQPLGDPAYTWSAEDAERMEKFMHARGWCVHGVGTRDPQVHLREV</sequence>
<dbReference type="EMBL" id="VKDK01000006">
    <property type="protein sequence ID" value="TRX62400.1"/>
    <property type="molecule type" value="Genomic_DNA"/>
</dbReference>
<accession>A0A553FYR8</accession>
<reference evidence="1 2" key="1">
    <citation type="submission" date="2019-07" db="EMBL/GenBank/DDBJ databases">
        <title>Draft genome of C. aurimucosum strain 2274.</title>
        <authorList>
            <person name="Pacheco L.G.C."/>
            <person name="Aguiar E.R.G.R."/>
            <person name="Santos C.S."/>
            <person name="Rocha D.J.P.G."/>
            <person name="Sant'Anna L.O."/>
            <person name="Mattos-Guaraldi A.L."/>
            <person name="Santos L.S."/>
        </authorList>
    </citation>
    <scope>NUCLEOTIDE SEQUENCE [LARGE SCALE GENOMIC DNA]</scope>
    <source>
        <strain evidence="1 2">2274</strain>
    </source>
</reference>
<evidence type="ECO:0000313" key="1">
    <source>
        <dbReference type="EMBL" id="TRX62400.1"/>
    </source>
</evidence>
<gene>
    <name evidence="1" type="ORF">FNY97_05365</name>
</gene>
<organism evidence="1 2">
    <name type="scientific">Corynebacterium hiratae</name>
    <dbReference type="NCBI Taxonomy" id="3139423"/>
    <lineage>
        <taxon>Bacteria</taxon>
        <taxon>Bacillati</taxon>
        <taxon>Actinomycetota</taxon>
        <taxon>Actinomycetes</taxon>
        <taxon>Mycobacteriales</taxon>
        <taxon>Corynebacteriaceae</taxon>
        <taxon>Corynebacterium</taxon>
    </lineage>
</organism>
<dbReference type="RefSeq" id="WP_144013316.1">
    <property type="nucleotide sequence ID" value="NZ_VKDK01000006.1"/>
</dbReference>
<keyword evidence="2" id="KW-1185">Reference proteome</keyword>
<comment type="caution">
    <text evidence="1">The sequence shown here is derived from an EMBL/GenBank/DDBJ whole genome shotgun (WGS) entry which is preliminary data.</text>
</comment>
<proteinExistence type="predicted"/>
<protein>
    <submittedName>
        <fullName evidence="1">Uncharacterized protein</fullName>
    </submittedName>
</protein>
<evidence type="ECO:0000313" key="2">
    <source>
        <dbReference type="Proteomes" id="UP000320443"/>
    </source>
</evidence>
<dbReference type="AlphaFoldDB" id="A0A553FYR8"/>
<dbReference type="Proteomes" id="UP000320443">
    <property type="component" value="Unassembled WGS sequence"/>
</dbReference>